<gene>
    <name evidence="2" type="ORF">Ocin01_07560</name>
</gene>
<feature type="chain" id="PRO_5008904868" evidence="1">
    <location>
        <begin position="23"/>
        <end position="91"/>
    </location>
</feature>
<sequence length="91" mass="9882">MKLVTFFLVVALIVCVANAAKAKETFQLLGKEAIARVNKRQTGNCGPAIEKESVIIAHGASSIPDARCPPGFIRHINGHCQYAPTEDDYKE</sequence>
<accession>A0A1D2N1K8</accession>
<dbReference type="EMBL" id="LJIJ01000298">
    <property type="protein sequence ID" value="ODM99128.1"/>
    <property type="molecule type" value="Genomic_DNA"/>
</dbReference>
<keyword evidence="1" id="KW-0732">Signal</keyword>
<name>A0A1D2N1K8_ORCCI</name>
<dbReference type="AlphaFoldDB" id="A0A1D2N1K8"/>
<comment type="caution">
    <text evidence="2">The sequence shown here is derived from an EMBL/GenBank/DDBJ whole genome shotgun (WGS) entry which is preliminary data.</text>
</comment>
<organism evidence="2 3">
    <name type="scientific">Orchesella cincta</name>
    <name type="common">Springtail</name>
    <name type="synonym">Podura cincta</name>
    <dbReference type="NCBI Taxonomy" id="48709"/>
    <lineage>
        <taxon>Eukaryota</taxon>
        <taxon>Metazoa</taxon>
        <taxon>Ecdysozoa</taxon>
        <taxon>Arthropoda</taxon>
        <taxon>Hexapoda</taxon>
        <taxon>Collembola</taxon>
        <taxon>Entomobryomorpha</taxon>
        <taxon>Entomobryoidea</taxon>
        <taxon>Orchesellidae</taxon>
        <taxon>Orchesellinae</taxon>
        <taxon>Orchesella</taxon>
    </lineage>
</organism>
<evidence type="ECO:0000256" key="1">
    <source>
        <dbReference type="SAM" id="SignalP"/>
    </source>
</evidence>
<protein>
    <submittedName>
        <fullName evidence="2">Uncharacterized protein</fullName>
    </submittedName>
</protein>
<feature type="signal peptide" evidence="1">
    <location>
        <begin position="1"/>
        <end position="22"/>
    </location>
</feature>
<dbReference type="Proteomes" id="UP000094527">
    <property type="component" value="Unassembled WGS sequence"/>
</dbReference>
<reference evidence="2 3" key="1">
    <citation type="journal article" date="2016" name="Genome Biol. Evol.">
        <title>Gene Family Evolution Reflects Adaptation to Soil Environmental Stressors in the Genome of the Collembolan Orchesella cincta.</title>
        <authorList>
            <person name="Faddeeva-Vakhrusheva A."/>
            <person name="Derks M.F."/>
            <person name="Anvar S.Y."/>
            <person name="Agamennone V."/>
            <person name="Suring W."/>
            <person name="Smit S."/>
            <person name="van Straalen N.M."/>
            <person name="Roelofs D."/>
        </authorList>
    </citation>
    <scope>NUCLEOTIDE SEQUENCE [LARGE SCALE GENOMIC DNA]</scope>
    <source>
        <tissue evidence="2">Mixed pool</tissue>
    </source>
</reference>
<evidence type="ECO:0000313" key="2">
    <source>
        <dbReference type="EMBL" id="ODM99128.1"/>
    </source>
</evidence>
<keyword evidence="3" id="KW-1185">Reference proteome</keyword>
<proteinExistence type="predicted"/>
<evidence type="ECO:0000313" key="3">
    <source>
        <dbReference type="Proteomes" id="UP000094527"/>
    </source>
</evidence>